<evidence type="ECO:0000313" key="10">
    <source>
        <dbReference type="Proteomes" id="UP000320244"/>
    </source>
</evidence>
<organism evidence="9 10">
    <name type="scientific">Leekyejoonella antrihumi</name>
    <dbReference type="NCBI Taxonomy" id="1660198"/>
    <lineage>
        <taxon>Bacteria</taxon>
        <taxon>Bacillati</taxon>
        <taxon>Actinomycetota</taxon>
        <taxon>Actinomycetes</taxon>
        <taxon>Micrococcales</taxon>
        <taxon>Dermacoccaceae</taxon>
        <taxon>Leekyejoonella</taxon>
    </lineage>
</organism>
<gene>
    <name evidence="9" type="ORF">FGL98_13315</name>
</gene>
<sequence>MSHRAPGPDARARRRRWVVAVPIVLVVLWLVVGSVAGPFAGKLGTVAINDPSAFLPTTAEATRVANLQKTFQEKEINPAVVVYQRDAGITAADRAAVGKIKDAVSLGKSISGPVVGPLPSKDGEALELIVPLNGTLEHQLPAVVDQLRRNTSAGLPPGLQVYLTGPAGFAADLTSAFGGIHGVLLVVAVSVVILILLVVYRSPILPFVVLVSALFALALASGVVYWLTKQGVITLNGQSQGILSILVVGAATDYALLLTSRFREELREHESRFRAMQVALRQSLAPILASGITVILSLLCLLFSNLRSTSSLGPVAAIGIAGSLASALTFLPAVLVLLGRAGFWPRRPEYGSPHPEKTGVWGRVAGEVGRRPRLLWVVATGVLIVFAAFLPTLKASGVSQSALFLNNAESVTGQKVAAEHFPAGLGSPVVVIGPAEAARQMVRTAAGVQGISSATLLGDGGQQIAGDAKPKVVDGRVEVQAVLKAAPDSDAAVAVVKRMRVVEHAKAPGSSVGGATAVQLDTQRTGERDRSVIIPIVLAVVLVLLMLLLRAVLAPVLLLVSVVLSFAATLGASALVFNHVLGFPGADPSVPLFGFVFLVALGIDYNIFLMTRVREESVRHGTRAGVRRGLAVTGGVITSAGVVLAATFSALSVIPILFLAQIAFIVAFGVLLDTLLVRSVLVPALAHDIGPAIWWPSRLARTPEDESESAT</sequence>
<comment type="caution">
    <text evidence="9">The sequence shown here is derived from an EMBL/GenBank/DDBJ whole genome shotgun (WGS) entry which is preliminary data.</text>
</comment>
<dbReference type="OrthoDB" id="2365435at2"/>
<evidence type="ECO:0000256" key="1">
    <source>
        <dbReference type="ARBA" id="ARBA00004651"/>
    </source>
</evidence>
<feature type="transmembrane region" description="Helical" evidence="7">
    <location>
        <begin position="207"/>
        <end position="228"/>
    </location>
</feature>
<dbReference type="PANTHER" id="PTHR33406:SF6">
    <property type="entry name" value="MEMBRANE PROTEIN YDGH-RELATED"/>
    <property type="match status" value="1"/>
</dbReference>
<feature type="transmembrane region" description="Helical" evidence="7">
    <location>
        <begin position="589"/>
        <end position="609"/>
    </location>
</feature>
<feature type="transmembrane region" description="Helical" evidence="7">
    <location>
        <begin position="316"/>
        <end position="338"/>
    </location>
</feature>
<evidence type="ECO:0000259" key="8">
    <source>
        <dbReference type="PROSITE" id="PS50156"/>
    </source>
</evidence>
<evidence type="ECO:0000256" key="2">
    <source>
        <dbReference type="ARBA" id="ARBA00010157"/>
    </source>
</evidence>
<evidence type="ECO:0000256" key="7">
    <source>
        <dbReference type="SAM" id="Phobius"/>
    </source>
</evidence>
<feature type="transmembrane region" description="Helical" evidence="7">
    <location>
        <begin position="630"/>
        <end position="650"/>
    </location>
</feature>
<dbReference type="Proteomes" id="UP000320244">
    <property type="component" value="Unassembled WGS sequence"/>
</dbReference>
<evidence type="ECO:0000256" key="5">
    <source>
        <dbReference type="ARBA" id="ARBA00022989"/>
    </source>
</evidence>
<feature type="transmembrane region" description="Helical" evidence="7">
    <location>
        <begin position="532"/>
        <end position="549"/>
    </location>
</feature>
<dbReference type="PROSITE" id="PS50156">
    <property type="entry name" value="SSD"/>
    <property type="match status" value="1"/>
</dbReference>
<dbReference type="AlphaFoldDB" id="A0A563DZ95"/>
<proteinExistence type="inferred from homology"/>
<reference evidence="9 10" key="2">
    <citation type="submission" date="2019-08" db="EMBL/GenBank/DDBJ databases">
        <title>Jejuicoccus antrihumi gen. nov., sp. nov., a new member of the family Dermacoccaceae isolated from a cave.</title>
        <authorList>
            <person name="Schumann P."/>
            <person name="Kim I.S."/>
        </authorList>
    </citation>
    <scope>NUCLEOTIDE SEQUENCE [LARGE SCALE GENOMIC DNA]</scope>
    <source>
        <strain evidence="9 10">C5-26</strain>
    </source>
</reference>
<keyword evidence="6 7" id="KW-0472">Membrane</keyword>
<evidence type="ECO:0000256" key="3">
    <source>
        <dbReference type="ARBA" id="ARBA00022475"/>
    </source>
</evidence>
<name>A0A563DZ95_9MICO</name>
<evidence type="ECO:0000256" key="4">
    <source>
        <dbReference type="ARBA" id="ARBA00022692"/>
    </source>
</evidence>
<evidence type="ECO:0000256" key="6">
    <source>
        <dbReference type="ARBA" id="ARBA00023136"/>
    </source>
</evidence>
<feature type="transmembrane region" description="Helical" evidence="7">
    <location>
        <begin position="374"/>
        <end position="393"/>
    </location>
</feature>
<keyword evidence="4 7" id="KW-0812">Transmembrane</keyword>
<dbReference type="InterPro" id="IPR000731">
    <property type="entry name" value="SSD"/>
</dbReference>
<keyword evidence="10" id="KW-1185">Reference proteome</keyword>
<evidence type="ECO:0000313" key="9">
    <source>
        <dbReference type="EMBL" id="TWP35557.1"/>
    </source>
</evidence>
<comment type="subcellular location">
    <subcellularLocation>
        <location evidence="1">Cell membrane</location>
        <topology evidence="1">Multi-pass membrane protein</topology>
    </subcellularLocation>
</comment>
<keyword evidence="5 7" id="KW-1133">Transmembrane helix</keyword>
<feature type="transmembrane region" description="Helical" evidence="7">
    <location>
        <begin position="17"/>
        <end position="40"/>
    </location>
</feature>
<protein>
    <submittedName>
        <fullName evidence="9">MMPL family transporter</fullName>
    </submittedName>
</protein>
<reference evidence="9 10" key="1">
    <citation type="submission" date="2019-05" db="EMBL/GenBank/DDBJ databases">
        <authorList>
            <person name="Lee S.D."/>
        </authorList>
    </citation>
    <scope>NUCLEOTIDE SEQUENCE [LARGE SCALE GENOMIC DNA]</scope>
    <source>
        <strain evidence="9 10">C5-26</strain>
    </source>
</reference>
<feature type="domain" description="SSD" evidence="8">
    <location>
        <begin position="205"/>
        <end position="337"/>
    </location>
</feature>
<feature type="transmembrane region" description="Helical" evidence="7">
    <location>
        <begin position="240"/>
        <end position="262"/>
    </location>
</feature>
<dbReference type="InterPro" id="IPR050545">
    <property type="entry name" value="Mycobact_MmpL"/>
</dbReference>
<keyword evidence="3" id="KW-1003">Cell membrane</keyword>
<accession>A0A563DZ95</accession>
<dbReference type="PANTHER" id="PTHR33406">
    <property type="entry name" value="MEMBRANE PROTEIN MJ1562-RELATED"/>
    <property type="match status" value="1"/>
</dbReference>
<comment type="similarity">
    <text evidence="2">Belongs to the resistance-nodulation-cell division (RND) (TC 2.A.6) family. MmpL subfamily.</text>
</comment>
<feature type="transmembrane region" description="Helical" evidence="7">
    <location>
        <begin position="179"/>
        <end position="200"/>
    </location>
</feature>
<feature type="transmembrane region" description="Helical" evidence="7">
    <location>
        <begin position="656"/>
        <end position="677"/>
    </location>
</feature>
<dbReference type="InterPro" id="IPR004869">
    <property type="entry name" value="MMPL_dom"/>
</dbReference>
<dbReference type="GO" id="GO:0005886">
    <property type="term" value="C:plasma membrane"/>
    <property type="evidence" value="ECO:0007669"/>
    <property type="project" value="UniProtKB-SubCell"/>
</dbReference>
<dbReference type="Pfam" id="PF03176">
    <property type="entry name" value="MMPL"/>
    <property type="match status" value="2"/>
</dbReference>
<feature type="transmembrane region" description="Helical" evidence="7">
    <location>
        <begin position="556"/>
        <end position="577"/>
    </location>
</feature>
<feature type="transmembrane region" description="Helical" evidence="7">
    <location>
        <begin position="283"/>
        <end position="304"/>
    </location>
</feature>
<dbReference type="SUPFAM" id="SSF82866">
    <property type="entry name" value="Multidrug efflux transporter AcrB transmembrane domain"/>
    <property type="match status" value="2"/>
</dbReference>
<dbReference type="EMBL" id="VCQV01000018">
    <property type="protein sequence ID" value="TWP35557.1"/>
    <property type="molecule type" value="Genomic_DNA"/>
</dbReference>
<dbReference type="Gene3D" id="1.20.1640.10">
    <property type="entry name" value="Multidrug efflux transporter AcrB transmembrane domain"/>
    <property type="match status" value="2"/>
</dbReference>